<dbReference type="Pfam" id="PF03721">
    <property type="entry name" value="UDPG_MGDP_dh_N"/>
    <property type="match status" value="1"/>
</dbReference>
<evidence type="ECO:0000313" key="5">
    <source>
        <dbReference type="Proteomes" id="UP000234166"/>
    </source>
</evidence>
<dbReference type="Gene3D" id="3.40.50.720">
    <property type="entry name" value="NAD(P)-binding Rossmann-like Domain"/>
    <property type="match status" value="1"/>
</dbReference>
<dbReference type="AlphaFoldDB" id="A0AB38DY37"/>
<proteinExistence type="predicted"/>
<comment type="caution">
    <text evidence="4">The sequence shown here is derived from an EMBL/GenBank/DDBJ whole genome shotgun (WGS) entry which is preliminary data.</text>
</comment>
<dbReference type="EMBL" id="OCYS01000079">
    <property type="protein sequence ID" value="SON86504.1"/>
    <property type="molecule type" value="Genomic_DNA"/>
</dbReference>
<name>A0AB38DY37_XANCH</name>
<evidence type="ECO:0000259" key="2">
    <source>
        <dbReference type="Pfam" id="PF03721"/>
    </source>
</evidence>
<evidence type="ECO:0000313" key="3">
    <source>
        <dbReference type="EMBL" id="SON79477.1"/>
    </source>
</evidence>
<keyword evidence="6" id="KW-1185">Reference proteome</keyword>
<sequence length="80" mass="8637">MRVAIFGTGYVGLVTGACLAEVRHQVVCVGIDQAKPDALNRGFWPSATRPSLPWKAPTHWWWSPSGSSSAARTSARSSRP</sequence>
<dbReference type="Proteomes" id="UP000234181">
    <property type="component" value="Unassembled WGS sequence"/>
</dbReference>
<evidence type="ECO:0000256" key="1">
    <source>
        <dbReference type="ARBA" id="ARBA00015132"/>
    </source>
</evidence>
<dbReference type="PANTHER" id="PTHR43750:SF3">
    <property type="entry name" value="UDP-GLUCOSE 6-DEHYDROGENASE TUAD"/>
    <property type="match status" value="1"/>
</dbReference>
<feature type="domain" description="UDP-glucose/GDP-mannose dehydrogenase N-terminal" evidence="2">
    <location>
        <begin position="1"/>
        <end position="45"/>
    </location>
</feature>
<reference evidence="5 6" key="1">
    <citation type="submission" date="2017-10" db="EMBL/GenBank/DDBJ databases">
        <authorList>
            <person name="Regsiter A."/>
            <person name="William W."/>
        </authorList>
    </citation>
    <scope>NUCLEOTIDE SEQUENCE [LARGE SCALE GENOMIC DNA]</scope>
    <source>
        <strain evidence="3 6">CFBP6984</strain>
        <strain evidence="4 5">CFBP7430</strain>
    </source>
</reference>
<dbReference type="Proteomes" id="UP000234166">
    <property type="component" value="Unassembled WGS sequence"/>
</dbReference>
<dbReference type="PROSITE" id="PS51257">
    <property type="entry name" value="PROKAR_LIPOPROTEIN"/>
    <property type="match status" value="1"/>
</dbReference>
<dbReference type="InterPro" id="IPR036291">
    <property type="entry name" value="NAD(P)-bd_dom_sf"/>
</dbReference>
<protein>
    <recommendedName>
        <fullName evidence="1">UDP-glucose 6-dehydrogenase</fullName>
    </recommendedName>
</protein>
<dbReference type="SUPFAM" id="SSF51735">
    <property type="entry name" value="NAD(P)-binding Rossmann-fold domains"/>
    <property type="match status" value="1"/>
</dbReference>
<organism evidence="4 5">
    <name type="scientific">Xanthomonas campestris pv. phaseoli</name>
    <dbReference type="NCBI Taxonomy" id="317013"/>
    <lineage>
        <taxon>Bacteria</taxon>
        <taxon>Pseudomonadati</taxon>
        <taxon>Pseudomonadota</taxon>
        <taxon>Gammaproteobacteria</taxon>
        <taxon>Lysobacterales</taxon>
        <taxon>Lysobacteraceae</taxon>
        <taxon>Xanthomonas</taxon>
    </lineage>
</organism>
<dbReference type="PANTHER" id="PTHR43750">
    <property type="entry name" value="UDP-GLUCOSE 6-DEHYDROGENASE TUAD"/>
    <property type="match status" value="1"/>
</dbReference>
<accession>A0AB38DY37</accession>
<dbReference type="GO" id="GO:0051287">
    <property type="term" value="F:NAD binding"/>
    <property type="evidence" value="ECO:0007669"/>
    <property type="project" value="InterPro"/>
</dbReference>
<evidence type="ECO:0000313" key="4">
    <source>
        <dbReference type="EMBL" id="SON86504.1"/>
    </source>
</evidence>
<dbReference type="EMBL" id="OCYT01000086">
    <property type="protein sequence ID" value="SON79477.1"/>
    <property type="molecule type" value="Genomic_DNA"/>
</dbReference>
<gene>
    <name evidence="3" type="ORF">XAP6984_310127</name>
    <name evidence="4" type="ORF">XAP7430_260125</name>
</gene>
<evidence type="ECO:0000313" key="6">
    <source>
        <dbReference type="Proteomes" id="UP000234181"/>
    </source>
</evidence>
<dbReference type="GO" id="GO:0016616">
    <property type="term" value="F:oxidoreductase activity, acting on the CH-OH group of donors, NAD or NADP as acceptor"/>
    <property type="evidence" value="ECO:0007669"/>
    <property type="project" value="InterPro"/>
</dbReference>
<dbReference type="InterPro" id="IPR001732">
    <property type="entry name" value="UDP-Glc/GDP-Man_DH_N"/>
</dbReference>